<keyword evidence="3" id="KW-1185">Reference proteome</keyword>
<evidence type="ECO:0008006" key="4">
    <source>
        <dbReference type="Google" id="ProtNLM"/>
    </source>
</evidence>
<dbReference type="RefSeq" id="WP_095519107.1">
    <property type="nucleotide sequence ID" value="NZ_NPKH01000020.1"/>
</dbReference>
<protein>
    <recommendedName>
        <fullName evidence="4">DUF5666 domain-containing protein</fullName>
    </recommendedName>
</protein>
<dbReference type="Proteomes" id="UP000215931">
    <property type="component" value="Unassembled WGS sequence"/>
</dbReference>
<sequence>MIKCFAFAIGLVLGGSGAYAWDGTDTTGESVEIGKGNLVRTGRDIQIFDGGAGEYRDVTVESIRRYGSTVEVEVYDNESGEYRTLEMDDD</sequence>
<dbReference type="AlphaFoldDB" id="A0A271KHI5"/>
<comment type="caution">
    <text evidence="2">The sequence shown here is derived from an EMBL/GenBank/DDBJ whole genome shotgun (WGS) entry which is preliminary data.</text>
</comment>
<dbReference type="Pfam" id="PF17268">
    <property type="entry name" value="DUF5334"/>
    <property type="match status" value="1"/>
</dbReference>
<dbReference type="InterPro" id="IPR035160">
    <property type="entry name" value="DUF5334"/>
</dbReference>
<dbReference type="EMBL" id="NPKH01000020">
    <property type="protein sequence ID" value="PAP95248.1"/>
    <property type="molecule type" value="Genomic_DNA"/>
</dbReference>
<gene>
    <name evidence="2" type="ORF">CIT31_14405</name>
</gene>
<evidence type="ECO:0000313" key="3">
    <source>
        <dbReference type="Proteomes" id="UP000215931"/>
    </source>
</evidence>
<dbReference type="OrthoDB" id="7063795at2"/>
<reference evidence="2 3" key="1">
    <citation type="submission" date="2017-08" db="EMBL/GenBank/DDBJ databases">
        <title>Mesorhizobium wenxinae sp. nov., a novel rhizobial species isolated from root nodules of chickpea (Cicer arietinum L.).</title>
        <authorList>
            <person name="Zhang J."/>
        </authorList>
    </citation>
    <scope>NUCLEOTIDE SEQUENCE [LARGE SCALE GENOMIC DNA]</scope>
    <source>
        <strain evidence="3">WYCCWR 10019</strain>
    </source>
</reference>
<evidence type="ECO:0000256" key="1">
    <source>
        <dbReference type="SAM" id="SignalP"/>
    </source>
</evidence>
<evidence type="ECO:0000313" key="2">
    <source>
        <dbReference type="EMBL" id="PAP95248.1"/>
    </source>
</evidence>
<keyword evidence="1" id="KW-0732">Signal</keyword>
<feature type="chain" id="PRO_5012334535" description="DUF5666 domain-containing protein" evidence="1">
    <location>
        <begin position="21"/>
        <end position="90"/>
    </location>
</feature>
<feature type="signal peptide" evidence="1">
    <location>
        <begin position="1"/>
        <end position="20"/>
    </location>
</feature>
<proteinExistence type="predicted"/>
<accession>A0A271KHI5</accession>
<organism evidence="2 3">
    <name type="scientific">Mesorhizobium wenxiniae</name>
    <dbReference type="NCBI Taxonomy" id="2014805"/>
    <lineage>
        <taxon>Bacteria</taxon>
        <taxon>Pseudomonadati</taxon>
        <taxon>Pseudomonadota</taxon>
        <taxon>Alphaproteobacteria</taxon>
        <taxon>Hyphomicrobiales</taxon>
        <taxon>Phyllobacteriaceae</taxon>
        <taxon>Mesorhizobium</taxon>
    </lineage>
</organism>
<name>A0A271KHI5_9HYPH</name>